<dbReference type="Gene3D" id="3.30.1860.10">
    <property type="entry name" value="uncharacterized conserved protein from methanopyrus kandleri domain like"/>
    <property type="match status" value="1"/>
</dbReference>
<evidence type="ECO:0000313" key="2">
    <source>
        <dbReference type="Proteomes" id="UP001055553"/>
    </source>
</evidence>
<name>A0A915SJR0_9ARCH</name>
<dbReference type="Pfam" id="PF04242">
    <property type="entry name" value="DUF424"/>
    <property type="match status" value="1"/>
</dbReference>
<keyword evidence="2" id="KW-1185">Reference proteome</keyword>
<accession>A0A915SJR0</accession>
<reference evidence="2" key="1">
    <citation type="journal article" date="2022" name="Int. J. Syst. Evol. Microbiol.">
        <title>Nanobdella aerobiophila gen. nov., sp. nov., a thermoacidophilic, obligate ectosymbiotic archaeon, and proposal of Nanobdellaceae fam. nov., Nanobdellales ord. nov. and Nanobdellia class. nov.</title>
        <authorList>
            <person name="Kato S."/>
            <person name="Ogasawara A."/>
            <person name="Itoh T."/>
            <person name="Sakai H.D."/>
            <person name="Shimizu M."/>
            <person name="Yuki M."/>
            <person name="Kaneko M."/>
            <person name="Takashina T."/>
            <person name="Ohkuma M."/>
        </authorList>
    </citation>
    <scope>NUCLEOTIDE SEQUENCE [LARGE SCALE GENOMIC DNA]</scope>
    <source>
        <strain evidence="2">MJ1</strain>
    </source>
</reference>
<dbReference type="EMBL" id="AP019769">
    <property type="protein sequence ID" value="BBL45203.1"/>
    <property type="molecule type" value="Genomic_DNA"/>
</dbReference>
<gene>
    <name evidence="1" type="ORF">MJ1_0023</name>
</gene>
<dbReference type="RefSeq" id="WP_258393245.1">
    <property type="nucleotide sequence ID" value="NZ_AP019769.1"/>
</dbReference>
<protein>
    <recommendedName>
        <fullName evidence="3">DUF424 family protein</fullName>
    </recommendedName>
</protein>
<evidence type="ECO:0000313" key="1">
    <source>
        <dbReference type="EMBL" id="BBL45203.1"/>
    </source>
</evidence>
<evidence type="ECO:0008006" key="3">
    <source>
        <dbReference type="Google" id="ProtNLM"/>
    </source>
</evidence>
<dbReference type="AlphaFoldDB" id="A0A915SJR0"/>
<dbReference type="KEGG" id="naer:MJ1_0023"/>
<organism evidence="1 2">
    <name type="scientific">Nanobdella aerobiophila</name>
    <dbReference type="NCBI Taxonomy" id="2586965"/>
    <lineage>
        <taxon>Archaea</taxon>
        <taxon>Nanobdellota</taxon>
        <taxon>Nanobdellia</taxon>
        <taxon>Nanobdellales</taxon>
        <taxon>Nanobdellaceae</taxon>
        <taxon>Nanobdella</taxon>
    </lineage>
</organism>
<sequence>MYIRTYTDNYGKVVIISDKDLFGKKFEQDDMVIEINEFFKGDEIDDINIKDLEDAYLLYAVGENTINRLKDINIIKEEDIKKIKNIPYTFLMFL</sequence>
<dbReference type="Proteomes" id="UP001055553">
    <property type="component" value="Chromosome"/>
</dbReference>
<dbReference type="GeneID" id="74567975"/>
<proteinExistence type="predicted"/>
<dbReference type="InterPro" id="IPR007355">
    <property type="entry name" value="DUF424"/>
</dbReference>